<feature type="compositionally biased region" description="Polar residues" evidence="1">
    <location>
        <begin position="61"/>
        <end position="73"/>
    </location>
</feature>
<organism evidence="2 3">
    <name type="scientific">Pseudoduganella dura</name>
    <dbReference type="NCBI Taxonomy" id="321982"/>
    <lineage>
        <taxon>Bacteria</taxon>
        <taxon>Pseudomonadati</taxon>
        <taxon>Pseudomonadota</taxon>
        <taxon>Betaproteobacteria</taxon>
        <taxon>Burkholderiales</taxon>
        <taxon>Oxalobacteraceae</taxon>
        <taxon>Telluria group</taxon>
        <taxon>Pseudoduganella</taxon>
    </lineage>
</organism>
<feature type="compositionally biased region" description="Low complexity" evidence="1">
    <location>
        <begin position="28"/>
        <end position="43"/>
    </location>
</feature>
<reference evidence="2 3" key="1">
    <citation type="submission" date="2019-11" db="EMBL/GenBank/DDBJ databases">
        <title>Draft Genome Sequences of Six Type Strains of the Genus Massilia.</title>
        <authorList>
            <person name="Miess H."/>
            <person name="Frediansyah A."/>
            <person name="Goeker M."/>
            <person name="Gross H."/>
        </authorList>
    </citation>
    <scope>NUCLEOTIDE SEQUENCE [LARGE SCALE GENOMIC DNA]</scope>
    <source>
        <strain evidence="2 3">DSM 17513</strain>
    </source>
</reference>
<feature type="compositionally biased region" description="Polar residues" evidence="1">
    <location>
        <begin position="262"/>
        <end position="272"/>
    </location>
</feature>
<feature type="compositionally biased region" description="Gly residues" evidence="1">
    <location>
        <begin position="235"/>
        <end position="245"/>
    </location>
</feature>
<dbReference type="RefSeq" id="WP_155708186.1">
    <property type="nucleotide sequence ID" value="NZ_BMWU01000032.1"/>
</dbReference>
<proteinExistence type="predicted"/>
<accession>A0A6I3XG34</accession>
<evidence type="ECO:0000313" key="3">
    <source>
        <dbReference type="Proteomes" id="UP000431684"/>
    </source>
</evidence>
<dbReference type="Proteomes" id="UP000431684">
    <property type="component" value="Unassembled WGS sequence"/>
</dbReference>
<protein>
    <submittedName>
        <fullName evidence="2">Uncharacterized protein</fullName>
    </submittedName>
</protein>
<dbReference type="EMBL" id="WNWM01000002">
    <property type="protein sequence ID" value="MUI12202.1"/>
    <property type="molecule type" value="Genomic_DNA"/>
</dbReference>
<feature type="compositionally biased region" description="Polar residues" evidence="1">
    <location>
        <begin position="1"/>
        <end position="26"/>
    </location>
</feature>
<evidence type="ECO:0000313" key="2">
    <source>
        <dbReference type="EMBL" id="MUI12202.1"/>
    </source>
</evidence>
<feature type="region of interest" description="Disordered" evidence="1">
    <location>
        <begin position="1"/>
        <end position="316"/>
    </location>
</feature>
<gene>
    <name evidence="2" type="ORF">GJV26_06885</name>
</gene>
<sequence>MTQQSIGGRNAQDGISGTPSGTQGADSGQGINQGGQNQQSSQGHTDHSVASPGNRGGMQGGITNSGSVQLDPQESNRDRYGDQETGATSGEVGDGRSRQQVAVSGSQATQHSKGRDDGALPKGGRNPQSVDSTDGTGEGGLTQATPVQQQQSKPRAGTGGGHGGQHSGGMGGESGGALHNVGAQSGQTGRGGLGGNNAGMQGGSEGNQQSGDNPGNSMGDSGLADDDLDTLQAGATGGERAGMGKRGNSQQSDKAGNAQGGMRQNQTVPNNRSDNEQADRQLGMQGSQGDPGHDIDDLGNKQSGGGGSRGGTEDQR</sequence>
<dbReference type="OrthoDB" id="8759899at2"/>
<feature type="compositionally biased region" description="Polar residues" evidence="1">
    <location>
        <begin position="98"/>
        <end position="111"/>
    </location>
</feature>
<name>A0A6I3XG34_9BURK</name>
<keyword evidence="3" id="KW-1185">Reference proteome</keyword>
<feature type="compositionally biased region" description="Gly residues" evidence="1">
    <location>
        <begin position="157"/>
        <end position="175"/>
    </location>
</feature>
<dbReference type="AlphaFoldDB" id="A0A6I3XG34"/>
<feature type="compositionally biased region" description="Polar residues" evidence="1">
    <location>
        <begin position="126"/>
        <end position="135"/>
    </location>
</feature>
<feature type="compositionally biased region" description="Gly residues" evidence="1">
    <location>
        <begin position="188"/>
        <end position="205"/>
    </location>
</feature>
<comment type="caution">
    <text evidence="2">The sequence shown here is derived from an EMBL/GenBank/DDBJ whole genome shotgun (WGS) entry which is preliminary data.</text>
</comment>
<feature type="compositionally biased region" description="Polar residues" evidence="1">
    <location>
        <begin position="207"/>
        <end position="219"/>
    </location>
</feature>
<feature type="compositionally biased region" description="Polar residues" evidence="1">
    <location>
        <begin position="142"/>
        <end position="153"/>
    </location>
</feature>
<evidence type="ECO:0000256" key="1">
    <source>
        <dbReference type="SAM" id="MobiDB-lite"/>
    </source>
</evidence>